<proteinExistence type="predicted"/>
<keyword evidence="2" id="KW-1185">Reference proteome</keyword>
<dbReference type="Proteomes" id="UP000789901">
    <property type="component" value="Unassembled WGS sequence"/>
</dbReference>
<dbReference type="EMBL" id="CAJVQB010010516">
    <property type="protein sequence ID" value="CAG8740624.1"/>
    <property type="molecule type" value="Genomic_DNA"/>
</dbReference>
<reference evidence="1 2" key="1">
    <citation type="submission" date="2021-06" db="EMBL/GenBank/DDBJ databases">
        <authorList>
            <person name="Kallberg Y."/>
            <person name="Tangrot J."/>
            <person name="Rosling A."/>
        </authorList>
    </citation>
    <scope>NUCLEOTIDE SEQUENCE [LARGE SCALE GENOMIC DNA]</scope>
    <source>
        <strain evidence="1 2">120-4 pot B 10/14</strain>
    </source>
</reference>
<organism evidence="1 2">
    <name type="scientific">Gigaspora margarita</name>
    <dbReference type="NCBI Taxonomy" id="4874"/>
    <lineage>
        <taxon>Eukaryota</taxon>
        <taxon>Fungi</taxon>
        <taxon>Fungi incertae sedis</taxon>
        <taxon>Mucoromycota</taxon>
        <taxon>Glomeromycotina</taxon>
        <taxon>Glomeromycetes</taxon>
        <taxon>Diversisporales</taxon>
        <taxon>Gigasporaceae</taxon>
        <taxon>Gigaspora</taxon>
    </lineage>
</organism>
<evidence type="ECO:0000313" key="2">
    <source>
        <dbReference type="Proteomes" id="UP000789901"/>
    </source>
</evidence>
<gene>
    <name evidence="1" type="ORF">GMARGA_LOCUS15337</name>
</gene>
<comment type="caution">
    <text evidence="1">The sequence shown here is derived from an EMBL/GenBank/DDBJ whole genome shotgun (WGS) entry which is preliminary data.</text>
</comment>
<accession>A0ABN7V7J1</accession>
<sequence length="52" mass="6100">LQKKLKGALPNTYKEKSIARKEYNLNKENLFKVEPSTNTCQGNRKEGNYRKQ</sequence>
<feature type="non-terminal residue" evidence="1">
    <location>
        <position position="1"/>
    </location>
</feature>
<evidence type="ECO:0000313" key="1">
    <source>
        <dbReference type="EMBL" id="CAG8740624.1"/>
    </source>
</evidence>
<protein>
    <submittedName>
        <fullName evidence="1">28362_t:CDS:1</fullName>
    </submittedName>
</protein>
<name>A0ABN7V7J1_GIGMA</name>